<dbReference type="Ensembl" id="ENSORLT00015030204.1">
    <property type="protein sequence ID" value="ENSORLP00015020886.1"/>
    <property type="gene ID" value="ENSORLG00015022063.1"/>
</dbReference>
<feature type="signal peptide" evidence="3">
    <location>
        <begin position="1"/>
        <end position="19"/>
    </location>
</feature>
<name>A0A3P9ILI3_ORYLA</name>
<dbReference type="PANTHER" id="PTHR11481">
    <property type="entry name" value="IMMUNOGLOBULIN FC RECEPTOR"/>
    <property type="match status" value="1"/>
</dbReference>
<reference evidence="5 6" key="2">
    <citation type="submission" date="2017-04" db="EMBL/GenBank/DDBJ databases">
        <title>CpG methylation of centromeres and impact of large insertions on vertebrate speciation.</title>
        <authorList>
            <person name="Ichikawa K."/>
            <person name="Yoshimura J."/>
            <person name="Morishita S."/>
        </authorList>
    </citation>
    <scope>NUCLEOTIDE SEQUENCE</scope>
    <source>
        <strain evidence="5 6">HSOK</strain>
    </source>
</reference>
<dbReference type="AlphaFoldDB" id="A0A3P9ILI3"/>
<keyword evidence="1 3" id="KW-0732">Signal</keyword>
<proteinExistence type="predicted"/>
<evidence type="ECO:0000256" key="3">
    <source>
        <dbReference type="SAM" id="SignalP"/>
    </source>
</evidence>
<feature type="chain" id="PRO_5018177590" description="Ig-like domain-containing protein" evidence="3">
    <location>
        <begin position="20"/>
        <end position="147"/>
    </location>
</feature>
<dbReference type="PROSITE" id="PS50835">
    <property type="entry name" value="IG_LIKE"/>
    <property type="match status" value="1"/>
</dbReference>
<feature type="domain" description="Ig-like" evidence="4">
    <location>
        <begin position="35"/>
        <end position="93"/>
    </location>
</feature>
<reference evidence="5" key="4">
    <citation type="submission" date="2025-09" db="UniProtKB">
        <authorList>
            <consortium name="Ensembl"/>
        </authorList>
    </citation>
    <scope>IDENTIFICATION</scope>
    <source>
        <strain evidence="5">HSOK</strain>
    </source>
</reference>
<dbReference type="SUPFAM" id="SSF48726">
    <property type="entry name" value="Immunoglobulin"/>
    <property type="match status" value="1"/>
</dbReference>
<evidence type="ECO:0000313" key="6">
    <source>
        <dbReference type="Proteomes" id="UP000265200"/>
    </source>
</evidence>
<evidence type="ECO:0000256" key="2">
    <source>
        <dbReference type="ARBA" id="ARBA00023157"/>
    </source>
</evidence>
<organism evidence="5 6">
    <name type="scientific">Oryzias latipes</name>
    <name type="common">Japanese rice fish</name>
    <name type="synonym">Japanese killifish</name>
    <dbReference type="NCBI Taxonomy" id="8090"/>
    <lineage>
        <taxon>Eukaryota</taxon>
        <taxon>Metazoa</taxon>
        <taxon>Chordata</taxon>
        <taxon>Craniata</taxon>
        <taxon>Vertebrata</taxon>
        <taxon>Euteleostomi</taxon>
        <taxon>Actinopterygii</taxon>
        <taxon>Neopterygii</taxon>
        <taxon>Teleostei</taxon>
        <taxon>Neoteleostei</taxon>
        <taxon>Acanthomorphata</taxon>
        <taxon>Ovalentaria</taxon>
        <taxon>Atherinomorphae</taxon>
        <taxon>Beloniformes</taxon>
        <taxon>Adrianichthyidae</taxon>
        <taxon>Oryziinae</taxon>
        <taxon>Oryzias</taxon>
    </lineage>
</organism>
<sequence>VSIMVVLQICLLLLQLRTQTQVGKQLLTNWKDVFESERVEMSCEVGVSDWTFSWYKDDVLINYQMPKLSIPSVAHSNKGKYQCQILLKSRGVSSGLSNSVDINIYANFFLTKTTLFYLHWSTIQYKVRSSLGKIYFDVSKKNLLLSL</sequence>
<dbReference type="InterPro" id="IPR036179">
    <property type="entry name" value="Ig-like_dom_sf"/>
</dbReference>
<dbReference type="Proteomes" id="UP000265200">
    <property type="component" value="Chromosome 7"/>
</dbReference>
<evidence type="ECO:0000313" key="5">
    <source>
        <dbReference type="Ensembl" id="ENSORLP00015020886.1"/>
    </source>
</evidence>
<dbReference type="InterPro" id="IPR050488">
    <property type="entry name" value="Ig_Fc_receptor"/>
</dbReference>
<dbReference type="PANTHER" id="PTHR11481:SF121">
    <property type="entry name" value="CARCINOEMBRYONIC ANTIGEN-RELATED CELL ADHESION MOLECULE 5"/>
    <property type="match status" value="1"/>
</dbReference>
<dbReference type="Pfam" id="PF13895">
    <property type="entry name" value="Ig_2"/>
    <property type="match status" value="1"/>
</dbReference>
<reference evidence="5" key="3">
    <citation type="submission" date="2025-08" db="UniProtKB">
        <authorList>
            <consortium name="Ensembl"/>
        </authorList>
    </citation>
    <scope>IDENTIFICATION</scope>
    <source>
        <strain evidence="5">HSOK</strain>
    </source>
</reference>
<dbReference type="InterPro" id="IPR007110">
    <property type="entry name" value="Ig-like_dom"/>
</dbReference>
<evidence type="ECO:0000259" key="4">
    <source>
        <dbReference type="PROSITE" id="PS50835"/>
    </source>
</evidence>
<dbReference type="InterPro" id="IPR013783">
    <property type="entry name" value="Ig-like_fold"/>
</dbReference>
<keyword evidence="2" id="KW-1015">Disulfide bond</keyword>
<evidence type="ECO:0000256" key="1">
    <source>
        <dbReference type="ARBA" id="ARBA00022729"/>
    </source>
</evidence>
<reference key="1">
    <citation type="journal article" date="2007" name="Nature">
        <title>The medaka draft genome and insights into vertebrate genome evolution.</title>
        <authorList>
            <person name="Kasahara M."/>
            <person name="Naruse K."/>
            <person name="Sasaki S."/>
            <person name="Nakatani Y."/>
            <person name="Qu W."/>
            <person name="Ahsan B."/>
            <person name="Yamada T."/>
            <person name="Nagayasu Y."/>
            <person name="Doi K."/>
            <person name="Kasai Y."/>
            <person name="Jindo T."/>
            <person name="Kobayashi D."/>
            <person name="Shimada A."/>
            <person name="Toyoda A."/>
            <person name="Kuroki Y."/>
            <person name="Fujiyama A."/>
            <person name="Sasaki T."/>
            <person name="Shimizu A."/>
            <person name="Asakawa S."/>
            <person name="Shimizu N."/>
            <person name="Hashimoto S."/>
            <person name="Yang J."/>
            <person name="Lee Y."/>
            <person name="Matsushima K."/>
            <person name="Sugano S."/>
            <person name="Sakaizumi M."/>
            <person name="Narita T."/>
            <person name="Ohishi K."/>
            <person name="Haga S."/>
            <person name="Ohta F."/>
            <person name="Nomoto H."/>
            <person name="Nogata K."/>
            <person name="Morishita T."/>
            <person name="Endo T."/>
            <person name="Shin-I T."/>
            <person name="Takeda H."/>
            <person name="Morishita S."/>
            <person name="Kohara Y."/>
        </authorList>
    </citation>
    <scope>NUCLEOTIDE SEQUENCE [LARGE SCALE GENOMIC DNA]</scope>
    <source>
        <strain>Hd-rR</strain>
    </source>
</reference>
<dbReference type="Gene3D" id="2.60.40.10">
    <property type="entry name" value="Immunoglobulins"/>
    <property type="match status" value="1"/>
</dbReference>
<protein>
    <recommendedName>
        <fullName evidence="4">Ig-like domain-containing protein</fullName>
    </recommendedName>
</protein>
<accession>A0A3P9ILI3</accession>